<dbReference type="Proteomes" id="UP001307705">
    <property type="component" value="Unassembled WGS sequence"/>
</dbReference>
<sequence>MWPSTLILGWGGGFDWGNFQARLYREGKETCISWLEKSIFHQQSTDSIRCVFETERVS</sequence>
<keyword evidence="2" id="KW-1185">Reference proteome</keyword>
<gene>
    <name evidence="1" type="ORF">Ataiwa_09340</name>
</gene>
<name>A0ABQ6Q0W0_9BACT</name>
<evidence type="ECO:0000313" key="2">
    <source>
        <dbReference type="Proteomes" id="UP001307705"/>
    </source>
</evidence>
<evidence type="ECO:0000313" key="1">
    <source>
        <dbReference type="EMBL" id="GMQ32662.1"/>
    </source>
</evidence>
<dbReference type="EMBL" id="BTPE01000003">
    <property type="protein sequence ID" value="GMQ32662.1"/>
    <property type="molecule type" value="Genomic_DNA"/>
</dbReference>
<proteinExistence type="predicted"/>
<protein>
    <submittedName>
        <fullName evidence="1">Uncharacterized protein</fullName>
    </submittedName>
</protein>
<accession>A0ABQ6Q0W0</accession>
<comment type="caution">
    <text evidence="1">The sequence shown here is derived from an EMBL/GenBank/DDBJ whole genome shotgun (WGS) entry which is preliminary data.</text>
</comment>
<organism evidence="1 2">
    <name type="scientific">Algoriphagus taiwanensis</name>
    <dbReference type="NCBI Taxonomy" id="1445656"/>
    <lineage>
        <taxon>Bacteria</taxon>
        <taxon>Pseudomonadati</taxon>
        <taxon>Bacteroidota</taxon>
        <taxon>Cytophagia</taxon>
        <taxon>Cytophagales</taxon>
        <taxon>Cyclobacteriaceae</taxon>
        <taxon>Algoriphagus</taxon>
    </lineage>
</organism>
<reference evidence="1 2" key="1">
    <citation type="submission" date="2023-08" db="EMBL/GenBank/DDBJ databases">
        <title>Draft genome sequence of Algoriphagus taiwanensis.</title>
        <authorList>
            <person name="Takatani N."/>
            <person name="Hosokawa M."/>
            <person name="Sawabe T."/>
        </authorList>
    </citation>
    <scope>NUCLEOTIDE SEQUENCE [LARGE SCALE GENOMIC DNA]</scope>
    <source>
        <strain evidence="1 2">JCM 19755</strain>
    </source>
</reference>